<gene>
    <name evidence="1" type="ORF">KDK_36180</name>
</gene>
<sequence>MQLGLQKALALGITRALVTCDETNIGSKKVIEYNGGQFENAVYIEGSSVKKLRYWIDIA</sequence>
<dbReference type="PANTHER" id="PTHR39173">
    <property type="entry name" value="ACETYLTRANSFERASE"/>
    <property type="match status" value="1"/>
</dbReference>
<dbReference type="Proteomes" id="UP000287188">
    <property type="component" value="Unassembled WGS sequence"/>
</dbReference>
<dbReference type="EMBL" id="BIFS01000001">
    <property type="protein sequence ID" value="GCE19818.1"/>
    <property type="molecule type" value="Genomic_DNA"/>
</dbReference>
<keyword evidence="2" id="KW-1185">Reference proteome</keyword>
<protein>
    <recommendedName>
        <fullName evidence="3">N-acetyltransferase domain-containing protein</fullName>
    </recommendedName>
</protein>
<evidence type="ECO:0000313" key="2">
    <source>
        <dbReference type="Proteomes" id="UP000287188"/>
    </source>
</evidence>
<evidence type="ECO:0008006" key="3">
    <source>
        <dbReference type="Google" id="ProtNLM"/>
    </source>
</evidence>
<evidence type="ECO:0000313" key="1">
    <source>
        <dbReference type="EMBL" id="GCE19818.1"/>
    </source>
</evidence>
<name>A0A402AKR3_9CHLR</name>
<proteinExistence type="predicted"/>
<comment type="caution">
    <text evidence="1">The sequence shown here is derived from an EMBL/GenBank/DDBJ whole genome shotgun (WGS) entry which is preliminary data.</text>
</comment>
<dbReference type="AlphaFoldDB" id="A0A402AKR3"/>
<dbReference type="PANTHER" id="PTHR39173:SF1">
    <property type="entry name" value="ACETYLTRANSFERASE"/>
    <property type="match status" value="1"/>
</dbReference>
<accession>A0A402AKR3</accession>
<reference evidence="2" key="1">
    <citation type="submission" date="2018-12" db="EMBL/GenBank/DDBJ databases">
        <title>Tengunoibacter tsumagoiensis gen. nov., sp. nov., Dictyobacter kobayashii sp. nov., D. alpinus sp. nov., and D. joshuensis sp. nov. and description of Dictyobacteraceae fam. nov. within the order Ktedonobacterales isolated from Tengu-no-mugimeshi.</title>
        <authorList>
            <person name="Wang C.M."/>
            <person name="Zheng Y."/>
            <person name="Sakai Y."/>
            <person name="Toyoda A."/>
            <person name="Minakuchi Y."/>
            <person name="Abe K."/>
            <person name="Yokota A."/>
            <person name="Yabe S."/>
        </authorList>
    </citation>
    <scope>NUCLEOTIDE SEQUENCE [LARGE SCALE GENOMIC DNA]</scope>
    <source>
        <strain evidence="2">Uno11</strain>
    </source>
</reference>
<organism evidence="1 2">
    <name type="scientific">Dictyobacter kobayashii</name>
    <dbReference type="NCBI Taxonomy" id="2014872"/>
    <lineage>
        <taxon>Bacteria</taxon>
        <taxon>Bacillati</taxon>
        <taxon>Chloroflexota</taxon>
        <taxon>Ktedonobacteria</taxon>
        <taxon>Ktedonobacterales</taxon>
        <taxon>Dictyobacteraceae</taxon>
        <taxon>Dictyobacter</taxon>
    </lineage>
</organism>